<reference evidence="2" key="1">
    <citation type="journal article" date="2017" name="Environ. Microbiol. Rep.">
        <title>Genetic Diversity of Marine Anaerobic Ammonium-Oxidizing Bacteria as Revealed by Genomic and Proteomic Analyses of 'Candidatus Scalindua japonica'.</title>
        <authorList>
            <person name="Oshiki M."/>
            <person name="Mizuto K."/>
            <person name="Kimura Z."/>
            <person name="Kindaichi T."/>
            <person name="Satoh H."/>
            <person name="Okabe S."/>
        </authorList>
    </citation>
    <scope>NUCLEOTIDE SEQUENCE [LARGE SCALE GENOMIC DNA]</scope>
    <source>
        <strain evidence="2">husup-a2</strain>
    </source>
</reference>
<comment type="caution">
    <text evidence="1">The sequence shown here is derived from an EMBL/GenBank/DDBJ whole genome shotgun (WGS) entry which is preliminary data.</text>
</comment>
<keyword evidence="2" id="KW-1185">Reference proteome</keyword>
<dbReference type="Proteomes" id="UP000218542">
    <property type="component" value="Unassembled WGS sequence"/>
</dbReference>
<proteinExistence type="predicted"/>
<protein>
    <submittedName>
        <fullName evidence="1">Glutathionylspermidine synthase</fullName>
    </submittedName>
</protein>
<evidence type="ECO:0000313" key="1">
    <source>
        <dbReference type="EMBL" id="GAX62868.1"/>
    </source>
</evidence>
<gene>
    <name evidence="1" type="ORF">SCALIN_C45_0024</name>
</gene>
<dbReference type="AlphaFoldDB" id="A0A286U3Y9"/>
<accession>A0A286U3Y9</accession>
<dbReference type="EMBL" id="BAOS01000045">
    <property type="protein sequence ID" value="GAX62868.1"/>
    <property type="molecule type" value="Genomic_DNA"/>
</dbReference>
<organism evidence="1 2">
    <name type="scientific">Candidatus Scalindua japonica</name>
    <dbReference type="NCBI Taxonomy" id="1284222"/>
    <lineage>
        <taxon>Bacteria</taxon>
        <taxon>Pseudomonadati</taxon>
        <taxon>Planctomycetota</taxon>
        <taxon>Candidatus Brocadiia</taxon>
        <taxon>Candidatus Brocadiales</taxon>
        <taxon>Candidatus Scalinduaceae</taxon>
        <taxon>Candidatus Scalindua</taxon>
    </lineage>
</organism>
<evidence type="ECO:0000313" key="2">
    <source>
        <dbReference type="Proteomes" id="UP000218542"/>
    </source>
</evidence>
<sequence length="49" mass="6134">MVEEFWRARYFTEIQQDTEYNLQYHQRFNDQRLILRSVYGPGWAEVADY</sequence>
<name>A0A286U3Y9_9BACT</name>